<evidence type="ECO:0000313" key="10">
    <source>
        <dbReference type="EMBL" id="KAJ8039048.1"/>
    </source>
</evidence>
<dbReference type="PANTHER" id="PTHR11716">
    <property type="entry name" value="PHOSPHOLIPASE A2 FAMILY MEMBER"/>
    <property type="match status" value="1"/>
</dbReference>
<feature type="binding site" evidence="5">
    <location>
        <position position="54"/>
    </location>
    <ligand>
        <name>Ca(2+)</name>
        <dbReference type="ChEBI" id="CHEBI:29108"/>
    </ligand>
</feature>
<dbReference type="Gene3D" id="1.20.90.10">
    <property type="entry name" value="Phospholipase A2 domain"/>
    <property type="match status" value="1"/>
</dbReference>
<keyword evidence="5 8" id="KW-0106">Calcium</keyword>
<feature type="disulfide bond" evidence="6">
    <location>
        <begin position="83"/>
        <end position="116"/>
    </location>
</feature>
<keyword evidence="8" id="KW-0443">Lipid metabolism</keyword>
<reference evidence="10" key="1">
    <citation type="submission" date="2021-10" db="EMBL/GenBank/DDBJ databases">
        <title>Tropical sea cucumber genome reveals ecological adaptation and Cuvierian tubules defense mechanism.</title>
        <authorList>
            <person name="Chen T."/>
        </authorList>
    </citation>
    <scope>NUCLEOTIDE SEQUENCE</scope>
    <source>
        <strain evidence="10">Nanhai2018</strain>
        <tissue evidence="10">Muscle</tissue>
    </source>
</reference>
<dbReference type="EC" id="3.1.1.4" evidence="8"/>
<comment type="subcellular location">
    <subcellularLocation>
        <location evidence="1 8">Secreted</location>
    </subcellularLocation>
</comment>
<dbReference type="GO" id="GO:0050482">
    <property type="term" value="P:arachidonate secretion"/>
    <property type="evidence" value="ECO:0007669"/>
    <property type="project" value="InterPro"/>
</dbReference>
<evidence type="ECO:0000256" key="2">
    <source>
        <dbReference type="ARBA" id="ARBA00022525"/>
    </source>
</evidence>
<evidence type="ECO:0000256" key="6">
    <source>
        <dbReference type="PIRSR" id="PIRSR601211-3"/>
    </source>
</evidence>
<dbReference type="Pfam" id="PF00068">
    <property type="entry name" value="Phospholip_A2_1"/>
    <property type="match status" value="1"/>
</dbReference>
<dbReference type="EMBL" id="JAIZAY010000007">
    <property type="protein sequence ID" value="KAJ8039048.1"/>
    <property type="molecule type" value="Genomic_DNA"/>
</dbReference>
<keyword evidence="5" id="KW-0479">Metal-binding</keyword>
<evidence type="ECO:0000256" key="1">
    <source>
        <dbReference type="ARBA" id="ARBA00004613"/>
    </source>
</evidence>
<feature type="disulfide bond" evidence="6">
    <location>
        <begin position="66"/>
        <end position="130"/>
    </location>
</feature>
<comment type="similarity">
    <text evidence="7">Belongs to the phospholipase A2 family.</text>
</comment>
<dbReference type="GO" id="GO:0006644">
    <property type="term" value="P:phospholipid metabolic process"/>
    <property type="evidence" value="ECO:0007669"/>
    <property type="project" value="InterPro"/>
</dbReference>
<feature type="signal peptide" evidence="8">
    <location>
        <begin position="1"/>
        <end position="18"/>
    </location>
</feature>
<dbReference type="SUPFAM" id="SSF48619">
    <property type="entry name" value="Phospholipase A2, PLA2"/>
    <property type="match status" value="1"/>
</dbReference>
<proteinExistence type="inferred from homology"/>
<dbReference type="GO" id="GO:0005509">
    <property type="term" value="F:calcium ion binding"/>
    <property type="evidence" value="ECO:0007669"/>
    <property type="project" value="InterPro"/>
</dbReference>
<feature type="disulfide bond" evidence="6">
    <location>
        <begin position="51"/>
        <end position="67"/>
    </location>
</feature>
<evidence type="ECO:0000259" key="9">
    <source>
        <dbReference type="SMART" id="SM00085"/>
    </source>
</evidence>
<dbReference type="AlphaFoldDB" id="A0A9Q1C4C8"/>
<evidence type="ECO:0000256" key="8">
    <source>
        <dbReference type="RuleBase" id="RU361236"/>
    </source>
</evidence>
<accession>A0A9Q1C4C8</accession>
<dbReference type="Proteomes" id="UP001152320">
    <property type="component" value="Chromosome 7"/>
</dbReference>
<feature type="disulfide bond" evidence="6">
    <location>
        <begin position="73"/>
        <end position="123"/>
    </location>
</feature>
<dbReference type="InterPro" id="IPR016090">
    <property type="entry name" value="PLA2-like_dom"/>
</dbReference>
<evidence type="ECO:0000313" key="11">
    <source>
        <dbReference type="Proteomes" id="UP001152320"/>
    </source>
</evidence>
<dbReference type="PANTHER" id="PTHR11716:SF51">
    <property type="entry name" value="PHOSPHOLIPASE A2"/>
    <property type="match status" value="1"/>
</dbReference>
<evidence type="ECO:0000256" key="3">
    <source>
        <dbReference type="ARBA" id="ARBA00023157"/>
    </source>
</evidence>
<evidence type="ECO:0000256" key="5">
    <source>
        <dbReference type="PIRSR" id="PIRSR601211-2"/>
    </source>
</evidence>
<evidence type="ECO:0000256" key="7">
    <source>
        <dbReference type="RuleBase" id="RU003654"/>
    </source>
</evidence>
<dbReference type="PROSITE" id="PS00119">
    <property type="entry name" value="PA2_ASP"/>
    <property type="match status" value="1"/>
</dbReference>
<dbReference type="SMART" id="SM00085">
    <property type="entry name" value="PA2c"/>
    <property type="match status" value="1"/>
</dbReference>
<keyword evidence="11" id="KW-1185">Reference proteome</keyword>
<sequence length="148" mass="16071">MKMIILFLLVGSASFTSSLRARRSVIQFGQMIECVTPLSALTDYNGYGCWCGYGGTGTPLDGTDRCCKTHDECYNALKDSGTCSSWNQIYSESYSFSCYNCDTPSFAISCGSGTSCAVGLCQCDKTAAECFSGETFNSAYRNYNKNNC</sequence>
<feature type="chain" id="PRO_5040540181" description="Phospholipase A2" evidence="8">
    <location>
        <begin position="19"/>
        <end position="148"/>
    </location>
</feature>
<gene>
    <name evidence="10" type="ORF">HOLleu_16636</name>
</gene>
<dbReference type="InterPro" id="IPR001211">
    <property type="entry name" value="PLA2"/>
</dbReference>
<feature type="disulfide bond" evidence="6">
    <location>
        <begin position="110"/>
        <end position="121"/>
    </location>
</feature>
<keyword evidence="8" id="KW-0732">Signal</keyword>
<dbReference type="GO" id="GO:0005576">
    <property type="term" value="C:extracellular region"/>
    <property type="evidence" value="ECO:0007669"/>
    <property type="project" value="UniProtKB-SubCell"/>
</dbReference>
<dbReference type="FunFam" id="1.20.90.10:FF:000007">
    <property type="entry name" value="Acidic phospholipase A2"/>
    <property type="match status" value="1"/>
</dbReference>
<organism evidence="10 11">
    <name type="scientific">Holothuria leucospilota</name>
    <name type="common">Black long sea cucumber</name>
    <name type="synonym">Mertensiothuria leucospilota</name>
    <dbReference type="NCBI Taxonomy" id="206669"/>
    <lineage>
        <taxon>Eukaryota</taxon>
        <taxon>Metazoa</taxon>
        <taxon>Echinodermata</taxon>
        <taxon>Eleutherozoa</taxon>
        <taxon>Echinozoa</taxon>
        <taxon>Holothuroidea</taxon>
        <taxon>Aspidochirotacea</taxon>
        <taxon>Aspidochirotida</taxon>
        <taxon>Holothuriidae</taxon>
        <taxon>Holothuria</taxon>
    </lineage>
</organism>
<dbReference type="GO" id="GO:0016042">
    <property type="term" value="P:lipid catabolic process"/>
    <property type="evidence" value="ECO:0007669"/>
    <property type="project" value="InterPro"/>
</dbReference>
<comment type="cofactor">
    <cofactor evidence="5">
        <name>Ca(2+)</name>
        <dbReference type="ChEBI" id="CHEBI:29108"/>
    </cofactor>
    <text evidence="5">Binds 1 Ca(2+) ion per subunit.</text>
</comment>
<keyword evidence="3 6" id="KW-1015">Disulfide bond</keyword>
<dbReference type="OrthoDB" id="5841574at2759"/>
<dbReference type="PROSITE" id="PS00118">
    <property type="entry name" value="PA2_HIS"/>
    <property type="match status" value="1"/>
</dbReference>
<feature type="active site" evidence="4">
    <location>
        <position position="124"/>
    </location>
</feature>
<comment type="caution">
    <text evidence="10">The sequence shown here is derived from an EMBL/GenBank/DDBJ whole genome shotgun (WGS) entry which is preliminary data.</text>
</comment>
<dbReference type="GO" id="GO:0005543">
    <property type="term" value="F:phospholipid binding"/>
    <property type="evidence" value="ECO:0007669"/>
    <property type="project" value="TreeGrafter"/>
</dbReference>
<feature type="binding site" evidence="5">
    <location>
        <position position="71"/>
    </location>
    <ligand>
        <name>Ca(2+)</name>
        <dbReference type="ChEBI" id="CHEBI:29108"/>
    </ligand>
</feature>
<comment type="catalytic activity">
    <reaction evidence="8">
        <text>a 1,2-diacyl-sn-glycero-3-phosphocholine + H2O = a 1-acyl-sn-glycero-3-phosphocholine + a fatty acid + H(+)</text>
        <dbReference type="Rhea" id="RHEA:15801"/>
        <dbReference type="ChEBI" id="CHEBI:15377"/>
        <dbReference type="ChEBI" id="CHEBI:15378"/>
        <dbReference type="ChEBI" id="CHEBI:28868"/>
        <dbReference type="ChEBI" id="CHEBI:57643"/>
        <dbReference type="ChEBI" id="CHEBI:58168"/>
        <dbReference type="EC" id="3.1.1.4"/>
    </reaction>
</comment>
<dbReference type="InterPro" id="IPR033113">
    <property type="entry name" value="PLA2_histidine"/>
</dbReference>
<dbReference type="GO" id="GO:0047498">
    <property type="term" value="F:calcium-dependent phospholipase A2 activity"/>
    <property type="evidence" value="ECO:0007669"/>
    <property type="project" value="TreeGrafter"/>
</dbReference>
<feature type="domain" description="Phospholipase A2-like central" evidence="9">
    <location>
        <begin position="24"/>
        <end position="148"/>
    </location>
</feature>
<evidence type="ECO:0000256" key="4">
    <source>
        <dbReference type="PIRSR" id="PIRSR601211-1"/>
    </source>
</evidence>
<keyword evidence="2 8" id="KW-0964">Secreted</keyword>
<protein>
    <recommendedName>
        <fullName evidence="8">Phospholipase A2</fullName>
        <ecNumber evidence="8">3.1.1.4</ecNumber>
    </recommendedName>
</protein>
<dbReference type="InterPro" id="IPR036444">
    <property type="entry name" value="PLipase_A2_dom_sf"/>
</dbReference>
<name>A0A9Q1C4C8_HOLLE</name>
<dbReference type="InterPro" id="IPR033112">
    <property type="entry name" value="PLA2_Asp_AS"/>
</dbReference>
<feature type="active site" evidence="4">
    <location>
        <position position="70"/>
    </location>
</feature>
<dbReference type="PRINTS" id="PR00389">
    <property type="entry name" value="PHPHLIPASEA2"/>
</dbReference>
<dbReference type="CDD" id="cd00125">
    <property type="entry name" value="PLA2c"/>
    <property type="match status" value="1"/>
</dbReference>
<keyword evidence="8" id="KW-0378">Hydrolase</keyword>
<feature type="binding site" evidence="5">
    <location>
        <position position="52"/>
    </location>
    <ligand>
        <name>Ca(2+)</name>
        <dbReference type="ChEBI" id="CHEBI:29108"/>
    </ligand>
</feature>